<evidence type="ECO:0000313" key="2">
    <source>
        <dbReference type="EMBL" id="CAG9536227.1"/>
    </source>
</evidence>
<keyword evidence="3" id="KW-1185">Reference proteome</keyword>
<sequence>MSEHHRKPHVTTADESRRVPYLKPKSRIGISWSRLLYNVHYISRHWKDRLIVKAAAVVLVYTIGLYAFIKKCYGNEHPLNRYQWRQMKKNGQLSQEMLHKEEVVQNYMKTRFDRMFEKEPTYVVRKQGPPGVL</sequence>
<gene>
    <name evidence="2" type="ORF">CJOHNSTONI_LOCUS6170</name>
</gene>
<accession>A0A8J2LZG6</accession>
<dbReference type="AlphaFoldDB" id="A0A8J2LZG6"/>
<comment type="caution">
    <text evidence="2">The sequence shown here is derived from an EMBL/GenBank/DDBJ whole genome shotgun (WGS) entry which is preliminary data.</text>
</comment>
<keyword evidence="1" id="KW-0472">Membrane</keyword>
<dbReference type="OrthoDB" id="5861055at2759"/>
<dbReference type="EMBL" id="CAKAEH010001437">
    <property type="protein sequence ID" value="CAG9536227.1"/>
    <property type="molecule type" value="Genomic_DNA"/>
</dbReference>
<keyword evidence="1" id="KW-1133">Transmembrane helix</keyword>
<dbReference type="Proteomes" id="UP000746747">
    <property type="component" value="Unassembled WGS sequence"/>
</dbReference>
<feature type="transmembrane region" description="Helical" evidence="1">
    <location>
        <begin position="50"/>
        <end position="69"/>
    </location>
</feature>
<evidence type="ECO:0000313" key="3">
    <source>
        <dbReference type="Proteomes" id="UP000746747"/>
    </source>
</evidence>
<keyword evidence="1" id="KW-0812">Transmembrane</keyword>
<reference evidence="2" key="1">
    <citation type="submission" date="2021-09" db="EMBL/GenBank/DDBJ databases">
        <authorList>
            <consortium name="Pathogen Informatics"/>
        </authorList>
    </citation>
    <scope>NUCLEOTIDE SEQUENCE</scope>
</reference>
<evidence type="ECO:0000256" key="1">
    <source>
        <dbReference type="SAM" id="Phobius"/>
    </source>
</evidence>
<protein>
    <submittedName>
        <fullName evidence="2">Uncharacterized protein</fullName>
    </submittedName>
</protein>
<proteinExistence type="predicted"/>
<name>A0A8J2LZG6_9BILA</name>
<organism evidence="2 3">
    <name type="scientific">Cercopithifilaria johnstoni</name>
    <dbReference type="NCBI Taxonomy" id="2874296"/>
    <lineage>
        <taxon>Eukaryota</taxon>
        <taxon>Metazoa</taxon>
        <taxon>Ecdysozoa</taxon>
        <taxon>Nematoda</taxon>
        <taxon>Chromadorea</taxon>
        <taxon>Rhabditida</taxon>
        <taxon>Spirurina</taxon>
        <taxon>Spiruromorpha</taxon>
        <taxon>Filarioidea</taxon>
        <taxon>Onchocercidae</taxon>
        <taxon>Cercopithifilaria</taxon>
    </lineage>
</organism>